<evidence type="ECO:0000313" key="3">
    <source>
        <dbReference type="EMBL" id="SHN60722.1"/>
    </source>
</evidence>
<dbReference type="AlphaFoldDB" id="A0A1M7SQK1"/>
<organism evidence="3 4">
    <name type="scientific">Desulfovibrio litoralis DSM 11393</name>
    <dbReference type="NCBI Taxonomy" id="1121455"/>
    <lineage>
        <taxon>Bacteria</taxon>
        <taxon>Pseudomonadati</taxon>
        <taxon>Thermodesulfobacteriota</taxon>
        <taxon>Desulfovibrionia</taxon>
        <taxon>Desulfovibrionales</taxon>
        <taxon>Desulfovibrionaceae</taxon>
        <taxon>Desulfovibrio</taxon>
    </lineage>
</organism>
<dbReference type="PANTHER" id="PTHR30160">
    <property type="entry name" value="TETRAACYLDISACCHARIDE 4'-KINASE-RELATED"/>
    <property type="match status" value="1"/>
</dbReference>
<evidence type="ECO:0000256" key="1">
    <source>
        <dbReference type="ARBA" id="ARBA00022676"/>
    </source>
</evidence>
<evidence type="ECO:0000313" key="4">
    <source>
        <dbReference type="Proteomes" id="UP000186469"/>
    </source>
</evidence>
<protein>
    <submittedName>
        <fullName evidence="3">ADP-heptose:LPS heptosyltransferase</fullName>
    </submittedName>
</protein>
<keyword evidence="2 3" id="KW-0808">Transferase</keyword>
<dbReference type="Pfam" id="PF01075">
    <property type="entry name" value="Glyco_transf_9"/>
    <property type="match status" value="1"/>
</dbReference>
<name>A0A1M7SQK1_9BACT</name>
<accession>A0A1M7SQK1</accession>
<dbReference type="CDD" id="cd03789">
    <property type="entry name" value="GT9_LPS_heptosyltransferase"/>
    <property type="match status" value="1"/>
</dbReference>
<sequence>MSLSREHYKKILCIRTDRLGDMLVTTPGFKALRQHFPSAQIDVLASQDNFFALNGNNDIDKVLVFYKNKPTTWLKLFTDLFKAKYDLVIVFSGGSKTSAWLAKLTNCKTIYAITGGKKHWIYTKKFFVPNSTHQITSLANALNLMGIKVEDTQMSFFISEQDKEKINNLYPRKPDLKRVGLFIGNIKKERTRWPVEKFKELSDKLLKHNLEVFVVAGPGDVPLLEIFKANMCEHRYLYISSSLSEAAALIKTFDLFVTSSSGPQHVAVAIGTTCLGVTHRSASTWTPFGEQHTTIFSDVYDDTRPIPVDIVYETALKKLSLSV</sequence>
<keyword evidence="4" id="KW-1185">Reference proteome</keyword>
<dbReference type="OrthoDB" id="9797795at2"/>
<dbReference type="InterPro" id="IPR051199">
    <property type="entry name" value="LPS_LOS_Heptosyltrfase"/>
</dbReference>
<dbReference type="Gene3D" id="3.40.50.2000">
    <property type="entry name" value="Glycogen Phosphorylase B"/>
    <property type="match status" value="2"/>
</dbReference>
<dbReference type="SUPFAM" id="SSF53756">
    <property type="entry name" value="UDP-Glycosyltransferase/glycogen phosphorylase"/>
    <property type="match status" value="1"/>
</dbReference>
<reference evidence="3 4" key="1">
    <citation type="submission" date="2016-12" db="EMBL/GenBank/DDBJ databases">
        <authorList>
            <person name="Song W.-J."/>
            <person name="Kurnit D.M."/>
        </authorList>
    </citation>
    <scope>NUCLEOTIDE SEQUENCE [LARGE SCALE GENOMIC DNA]</scope>
    <source>
        <strain evidence="3 4">DSM 11393</strain>
    </source>
</reference>
<evidence type="ECO:0000256" key="2">
    <source>
        <dbReference type="ARBA" id="ARBA00022679"/>
    </source>
</evidence>
<dbReference type="GO" id="GO:0005829">
    <property type="term" value="C:cytosol"/>
    <property type="evidence" value="ECO:0007669"/>
    <property type="project" value="TreeGrafter"/>
</dbReference>
<dbReference type="EMBL" id="FRDI01000004">
    <property type="protein sequence ID" value="SHN60722.1"/>
    <property type="molecule type" value="Genomic_DNA"/>
</dbReference>
<proteinExistence type="predicted"/>
<dbReference type="RefSeq" id="WP_072696838.1">
    <property type="nucleotide sequence ID" value="NZ_FRDI01000004.1"/>
</dbReference>
<dbReference type="InterPro" id="IPR002201">
    <property type="entry name" value="Glyco_trans_9"/>
</dbReference>
<dbReference type="STRING" id="1121455.SAMN02745728_01153"/>
<keyword evidence="1" id="KW-0328">Glycosyltransferase</keyword>
<dbReference type="Proteomes" id="UP000186469">
    <property type="component" value="Unassembled WGS sequence"/>
</dbReference>
<gene>
    <name evidence="3" type="ORF">SAMN02745728_01153</name>
</gene>
<dbReference type="GO" id="GO:0008713">
    <property type="term" value="F:ADP-heptose-lipopolysaccharide heptosyltransferase activity"/>
    <property type="evidence" value="ECO:0007669"/>
    <property type="project" value="TreeGrafter"/>
</dbReference>
<dbReference type="GO" id="GO:0009244">
    <property type="term" value="P:lipopolysaccharide core region biosynthetic process"/>
    <property type="evidence" value="ECO:0007669"/>
    <property type="project" value="TreeGrafter"/>
</dbReference>